<dbReference type="Pfam" id="PF01734">
    <property type="entry name" value="Patatin"/>
    <property type="match status" value="1"/>
</dbReference>
<organism evidence="4 5">
    <name type="scientific">Paenibacillus roseus</name>
    <dbReference type="NCBI Taxonomy" id="2798579"/>
    <lineage>
        <taxon>Bacteria</taxon>
        <taxon>Bacillati</taxon>
        <taxon>Bacillota</taxon>
        <taxon>Bacilli</taxon>
        <taxon>Bacillales</taxon>
        <taxon>Paenibacillaceae</taxon>
        <taxon>Paenibacillus</taxon>
    </lineage>
</organism>
<dbReference type="PANTHER" id="PTHR46394">
    <property type="entry name" value="ANNEXIN"/>
    <property type="match status" value="1"/>
</dbReference>
<dbReference type="AlphaFoldDB" id="A0A934JCG4"/>
<feature type="active site" description="Nucleophile" evidence="2">
    <location>
        <position position="38"/>
    </location>
</feature>
<keyword evidence="2" id="KW-0378">Hydrolase</keyword>
<protein>
    <submittedName>
        <fullName evidence="4">Patatin-like phospholipase family protein</fullName>
    </submittedName>
</protein>
<feature type="domain" description="PNPLA" evidence="3">
    <location>
        <begin position="5"/>
        <end position="208"/>
    </location>
</feature>
<keyword evidence="2" id="KW-0442">Lipid degradation</keyword>
<comment type="caution">
    <text evidence="4">The sequence shown here is derived from an EMBL/GenBank/DDBJ whole genome shotgun (WGS) entry which is preliminary data.</text>
</comment>
<dbReference type="SUPFAM" id="SSF52151">
    <property type="entry name" value="FabD/lysophospholipase-like"/>
    <property type="match status" value="1"/>
</dbReference>
<dbReference type="InterPro" id="IPR002641">
    <property type="entry name" value="PNPLA_dom"/>
</dbReference>
<evidence type="ECO:0000313" key="5">
    <source>
        <dbReference type="Proteomes" id="UP000640274"/>
    </source>
</evidence>
<feature type="short sequence motif" description="DGA/G" evidence="2">
    <location>
        <begin position="195"/>
        <end position="197"/>
    </location>
</feature>
<feature type="short sequence motif" description="GXSXG" evidence="2">
    <location>
        <begin position="36"/>
        <end position="40"/>
    </location>
</feature>
<dbReference type="PANTHER" id="PTHR46394:SF1">
    <property type="entry name" value="PNPLA DOMAIN-CONTAINING PROTEIN"/>
    <property type="match status" value="1"/>
</dbReference>
<name>A0A934JCG4_9BACL</name>
<dbReference type="InterPro" id="IPR052580">
    <property type="entry name" value="Lipid_Hydrolase"/>
</dbReference>
<dbReference type="CDD" id="cd07207">
    <property type="entry name" value="Pat_ExoU_VipD_like"/>
    <property type="match status" value="1"/>
</dbReference>
<dbReference type="Proteomes" id="UP000640274">
    <property type="component" value="Unassembled WGS sequence"/>
</dbReference>
<evidence type="ECO:0000313" key="4">
    <source>
        <dbReference type="EMBL" id="MBJ6364258.1"/>
    </source>
</evidence>
<dbReference type="PROSITE" id="PS51635">
    <property type="entry name" value="PNPLA"/>
    <property type="match status" value="1"/>
</dbReference>
<evidence type="ECO:0000256" key="2">
    <source>
        <dbReference type="PROSITE-ProRule" id="PRU01161"/>
    </source>
</evidence>
<proteinExistence type="predicted"/>
<dbReference type="RefSeq" id="WP_199021851.1">
    <property type="nucleotide sequence ID" value="NZ_JAELUP010000117.1"/>
</dbReference>
<dbReference type="Gene3D" id="3.40.1090.10">
    <property type="entry name" value="Cytosolic phospholipase A2 catalytic domain"/>
    <property type="match status" value="2"/>
</dbReference>
<dbReference type="GO" id="GO:0016042">
    <property type="term" value="P:lipid catabolic process"/>
    <property type="evidence" value="ECO:0007669"/>
    <property type="project" value="UniProtKB-UniRule"/>
</dbReference>
<feature type="active site" description="Proton acceptor" evidence="2">
    <location>
        <position position="195"/>
    </location>
</feature>
<evidence type="ECO:0000259" key="3">
    <source>
        <dbReference type="PROSITE" id="PS51635"/>
    </source>
</evidence>
<gene>
    <name evidence="4" type="ORF">JFN88_23860</name>
</gene>
<reference evidence="4" key="1">
    <citation type="submission" date="2020-12" db="EMBL/GenBank/DDBJ databases">
        <authorList>
            <person name="Huq M.A."/>
        </authorList>
    </citation>
    <scope>NUCLEOTIDE SEQUENCE</scope>
    <source>
        <strain evidence="4">MAHUQ-46</strain>
    </source>
</reference>
<dbReference type="GO" id="GO:0016787">
    <property type="term" value="F:hydrolase activity"/>
    <property type="evidence" value="ECO:0007669"/>
    <property type="project" value="UniProtKB-UniRule"/>
</dbReference>
<sequence>MKINAVFEGGGMKGISLVGAVYVMQQRGFDFHHVAGTSSGGIVASLLAAGYTAEQMKPIIQSTSFASLMKRSAIFNVKFIGSAVRLLLRKGLYSGDALEEWIWNLLRSRGVYTFADLPPNKLKLIASDITNGKLLVLPDDIAYYGIQPSRLEVAKAVRMSASIPYFFDPVTIKDKEFNSRIKGLRLHRRSAYIVDGGLLSNFPLWLFDEKNEPHKAARLPVVGFQMVGKNDTEPRTIRGPVSMFQAMMETMMLAHDQRYIEKDDWERTIKIPTLGIRTTQFHLSPDMSEKLFASGVAAAEKFLKTSR</sequence>
<feature type="short sequence motif" description="GXGXXG" evidence="2">
    <location>
        <begin position="9"/>
        <end position="14"/>
    </location>
</feature>
<dbReference type="InterPro" id="IPR016035">
    <property type="entry name" value="Acyl_Trfase/lysoPLipase"/>
</dbReference>
<evidence type="ECO:0000256" key="1">
    <source>
        <dbReference type="ARBA" id="ARBA00023098"/>
    </source>
</evidence>
<dbReference type="EMBL" id="JAELUP010000117">
    <property type="protein sequence ID" value="MBJ6364258.1"/>
    <property type="molecule type" value="Genomic_DNA"/>
</dbReference>
<keyword evidence="1 2" id="KW-0443">Lipid metabolism</keyword>
<accession>A0A934JCG4</accession>
<keyword evidence="5" id="KW-1185">Reference proteome</keyword>